<sequence>MKILTVCGLGQGTSLLLRMNVEEVLNELKIQAEVDHMDVSYAASENAELILTSPQLAPLLERNPAQKIIINNYFDKNEIKEKLKEYFNI</sequence>
<evidence type="ECO:0000313" key="3">
    <source>
        <dbReference type="EMBL" id="TZE82960.1"/>
    </source>
</evidence>
<keyword evidence="4" id="KW-1185">Reference proteome</keyword>
<evidence type="ECO:0000313" key="4">
    <source>
        <dbReference type="Proteomes" id="UP000322976"/>
    </source>
</evidence>
<dbReference type="RefSeq" id="WP_149544517.1">
    <property type="nucleotide sequence ID" value="NZ_VTPS01000003.1"/>
</dbReference>
<protein>
    <submittedName>
        <fullName evidence="3">PTS sugar transporter subunit IIB</fullName>
    </submittedName>
</protein>
<dbReference type="Gene3D" id="3.40.50.2300">
    <property type="match status" value="1"/>
</dbReference>
<accession>A0A5D8QE28</accession>
<dbReference type="GO" id="GO:0008982">
    <property type="term" value="F:protein-N(PI)-phosphohistidine-sugar phosphotransferase activity"/>
    <property type="evidence" value="ECO:0007669"/>
    <property type="project" value="InterPro"/>
</dbReference>
<dbReference type="CDD" id="cd05563">
    <property type="entry name" value="PTS_IIB_ascorbate"/>
    <property type="match status" value="1"/>
</dbReference>
<name>A0A5D8QE28_9THEO</name>
<feature type="domain" description="PTS EIIB type-2" evidence="2">
    <location>
        <begin position="1"/>
        <end position="89"/>
    </location>
</feature>
<dbReference type="InterPro" id="IPR036095">
    <property type="entry name" value="PTS_EIIB-like_sf"/>
</dbReference>
<dbReference type="GO" id="GO:0009401">
    <property type="term" value="P:phosphoenolpyruvate-dependent sugar phosphotransferase system"/>
    <property type="evidence" value="ECO:0007669"/>
    <property type="project" value="InterPro"/>
</dbReference>
<dbReference type="AlphaFoldDB" id="A0A5D8QE28"/>
<comment type="caution">
    <text evidence="3">The sequence shown here is derived from an EMBL/GenBank/DDBJ whole genome shotgun (WGS) entry which is preliminary data.</text>
</comment>
<evidence type="ECO:0000259" key="2">
    <source>
        <dbReference type="PROSITE" id="PS51099"/>
    </source>
</evidence>
<keyword evidence="1" id="KW-0808">Transferase</keyword>
<dbReference type="InterPro" id="IPR013011">
    <property type="entry name" value="PTS_EIIB_2"/>
</dbReference>
<gene>
    <name evidence="3" type="ORF">FWJ32_03130</name>
</gene>
<proteinExistence type="predicted"/>
<dbReference type="EMBL" id="VTPS01000003">
    <property type="protein sequence ID" value="TZE82960.1"/>
    <property type="molecule type" value="Genomic_DNA"/>
</dbReference>
<dbReference type="Proteomes" id="UP000322976">
    <property type="component" value="Unassembled WGS sequence"/>
</dbReference>
<organism evidence="3 4">
    <name type="scientific">Calorimonas adulescens</name>
    <dbReference type="NCBI Taxonomy" id="2606906"/>
    <lineage>
        <taxon>Bacteria</taxon>
        <taxon>Bacillati</taxon>
        <taxon>Bacillota</taxon>
        <taxon>Clostridia</taxon>
        <taxon>Thermoanaerobacterales</taxon>
        <taxon>Thermoanaerobacteraceae</taxon>
        <taxon>Calorimonas</taxon>
    </lineage>
</organism>
<dbReference type="InterPro" id="IPR003501">
    <property type="entry name" value="PTS_EIIB_2/3"/>
</dbReference>
<keyword evidence="3" id="KW-0762">Sugar transport</keyword>
<dbReference type="Pfam" id="PF02302">
    <property type="entry name" value="PTS_IIB"/>
    <property type="match status" value="1"/>
</dbReference>
<reference evidence="3 4" key="1">
    <citation type="submission" date="2019-08" db="EMBL/GenBank/DDBJ databases">
        <title>Calorimonas adulescens gen. nov., sp. nov., an anaerobic thermophilic bacterium from Sakhalin hot spring.</title>
        <authorList>
            <person name="Khomyakova M.A."/>
            <person name="Merkel A.Y."/>
            <person name="Novikov A."/>
            <person name="Bonch-Osmolovskaya E.A."/>
            <person name="Slobodkin A.I."/>
        </authorList>
    </citation>
    <scope>NUCLEOTIDE SEQUENCE [LARGE SCALE GENOMIC DNA]</scope>
    <source>
        <strain evidence="3 4">A05MB</strain>
    </source>
</reference>
<dbReference type="PROSITE" id="PS51099">
    <property type="entry name" value="PTS_EIIB_TYPE_2"/>
    <property type="match status" value="1"/>
</dbReference>
<evidence type="ECO:0000256" key="1">
    <source>
        <dbReference type="ARBA" id="ARBA00022679"/>
    </source>
</evidence>
<keyword evidence="3" id="KW-0813">Transport</keyword>
<dbReference type="SUPFAM" id="SSF52794">
    <property type="entry name" value="PTS system IIB component-like"/>
    <property type="match status" value="1"/>
</dbReference>